<dbReference type="InterPro" id="IPR011130">
    <property type="entry name" value="SecA_preprotein_X-link_dom"/>
</dbReference>
<dbReference type="CDD" id="cd18803">
    <property type="entry name" value="SF2_C_secA"/>
    <property type="match status" value="1"/>
</dbReference>
<feature type="region of interest" description="Disordered" evidence="16">
    <location>
        <begin position="831"/>
        <end position="877"/>
    </location>
</feature>
<comment type="function">
    <text evidence="15">Part of the Sec protein translocase complex. Interacts with the SecYEG preprotein conducting channel. Has a central role in coupling the hydrolysis of ATP to the transfer of proteins into and across the cell membrane, serving as an ATP-driven molecular motor driving the stepwise translocation of polypeptide chains across the membrane.</text>
</comment>
<feature type="binding site" evidence="15">
    <location>
        <position position="85"/>
    </location>
    <ligand>
        <name>ATP</name>
        <dbReference type="ChEBI" id="CHEBI:30616"/>
    </ligand>
</feature>
<dbReference type="GO" id="GO:0017038">
    <property type="term" value="P:protein import"/>
    <property type="evidence" value="ECO:0007669"/>
    <property type="project" value="InterPro"/>
</dbReference>
<dbReference type="AlphaFoldDB" id="A0A1G1WJY3"/>
<protein>
    <recommendedName>
        <fullName evidence="15">Protein translocase subunit SecA</fullName>
        <ecNumber evidence="15">7.4.2.8</ecNumber>
    </recommendedName>
</protein>
<dbReference type="InterPro" id="IPR044722">
    <property type="entry name" value="SecA_SF2_C"/>
</dbReference>
<dbReference type="InterPro" id="IPR011116">
    <property type="entry name" value="SecA_Wing/Scaffold"/>
</dbReference>
<evidence type="ECO:0000256" key="13">
    <source>
        <dbReference type="ARBA" id="ARBA00023010"/>
    </source>
</evidence>
<feature type="domain" description="Helicase C-terminal" evidence="18">
    <location>
        <begin position="452"/>
        <end position="613"/>
    </location>
</feature>
<dbReference type="SUPFAM" id="SSF81886">
    <property type="entry name" value="Helical scaffold and wing domains of SecA"/>
    <property type="match status" value="1"/>
</dbReference>
<dbReference type="InterPro" id="IPR000185">
    <property type="entry name" value="SecA"/>
</dbReference>
<dbReference type="GO" id="GO:0005524">
    <property type="term" value="F:ATP binding"/>
    <property type="evidence" value="ECO:0007669"/>
    <property type="project" value="UniProtKB-UniRule"/>
</dbReference>
<accession>A0A1G1WJY3</accession>
<dbReference type="Pfam" id="PF02810">
    <property type="entry name" value="SEC-C"/>
    <property type="match status" value="1"/>
</dbReference>
<evidence type="ECO:0000256" key="3">
    <source>
        <dbReference type="ARBA" id="ARBA00007650"/>
    </source>
</evidence>
<dbReference type="HAMAP" id="MF_01382">
    <property type="entry name" value="SecA"/>
    <property type="match status" value="1"/>
</dbReference>
<dbReference type="PROSITE" id="PS51194">
    <property type="entry name" value="HELICASE_CTER"/>
    <property type="match status" value="1"/>
</dbReference>
<dbReference type="InterPro" id="IPR014001">
    <property type="entry name" value="Helicase_ATP-bd"/>
</dbReference>
<dbReference type="SMART" id="SM00958">
    <property type="entry name" value="SecA_PP_bind"/>
    <property type="match status" value="1"/>
</dbReference>
<evidence type="ECO:0000259" key="19">
    <source>
        <dbReference type="PROSITE" id="PS51196"/>
    </source>
</evidence>
<dbReference type="Pfam" id="PF07517">
    <property type="entry name" value="SecA_DEAD"/>
    <property type="match status" value="1"/>
</dbReference>
<evidence type="ECO:0000256" key="15">
    <source>
        <dbReference type="HAMAP-Rule" id="MF_01382"/>
    </source>
</evidence>
<evidence type="ECO:0000256" key="7">
    <source>
        <dbReference type="ARBA" id="ARBA00022723"/>
    </source>
</evidence>
<evidence type="ECO:0000256" key="16">
    <source>
        <dbReference type="SAM" id="MobiDB-lite"/>
    </source>
</evidence>
<keyword evidence="6 15" id="KW-0963">Cytoplasm</keyword>
<keyword evidence="12 15" id="KW-1278">Translocase</keyword>
<comment type="caution">
    <text evidence="20">The sequence shown here is derived from an EMBL/GenBank/DDBJ whole genome shotgun (WGS) entry which is preliminary data.</text>
</comment>
<gene>
    <name evidence="15" type="primary">secA</name>
    <name evidence="20" type="ORF">A2864_02800</name>
</gene>
<feature type="domain" description="SecA family profile" evidence="19">
    <location>
        <begin position="1"/>
        <end position="608"/>
    </location>
</feature>
<dbReference type="InterPro" id="IPR014018">
    <property type="entry name" value="SecA_motor_DEAD"/>
</dbReference>
<dbReference type="Pfam" id="PF01043">
    <property type="entry name" value="SecA_PP_bind"/>
    <property type="match status" value="1"/>
</dbReference>
<keyword evidence="13 15" id="KW-0811">Translocation</keyword>
<dbReference type="Pfam" id="PF07516">
    <property type="entry name" value="SecA_SW"/>
    <property type="match status" value="1"/>
</dbReference>
<evidence type="ECO:0000256" key="2">
    <source>
        <dbReference type="ARBA" id="ARBA00004170"/>
    </source>
</evidence>
<dbReference type="GO" id="GO:0043952">
    <property type="term" value="P:protein transport by the Sec complex"/>
    <property type="evidence" value="ECO:0007669"/>
    <property type="project" value="TreeGrafter"/>
</dbReference>
<feature type="compositionally biased region" description="Low complexity" evidence="16">
    <location>
        <begin position="845"/>
        <end position="858"/>
    </location>
</feature>
<reference evidence="20 21" key="1">
    <citation type="journal article" date="2016" name="Nat. Commun.">
        <title>Thousands of microbial genomes shed light on interconnected biogeochemical processes in an aquifer system.</title>
        <authorList>
            <person name="Anantharaman K."/>
            <person name="Brown C.T."/>
            <person name="Hug L.A."/>
            <person name="Sharon I."/>
            <person name="Castelle C.J."/>
            <person name="Probst A.J."/>
            <person name="Thomas B.C."/>
            <person name="Singh A."/>
            <person name="Wilkins M.J."/>
            <person name="Karaoz U."/>
            <person name="Brodie E.L."/>
            <person name="Williams K.H."/>
            <person name="Hubbard S.S."/>
            <person name="Banfield J.F."/>
        </authorList>
    </citation>
    <scope>NUCLEOTIDE SEQUENCE [LARGE SCALE GENOMIC DNA]</scope>
</reference>
<evidence type="ECO:0000256" key="8">
    <source>
        <dbReference type="ARBA" id="ARBA00022741"/>
    </source>
</evidence>
<dbReference type="InterPro" id="IPR027417">
    <property type="entry name" value="P-loop_NTPase"/>
</dbReference>
<keyword evidence="9" id="KW-0862">Zinc</keyword>
<dbReference type="Pfam" id="PF21090">
    <property type="entry name" value="P-loop_SecA"/>
    <property type="match status" value="2"/>
</dbReference>
<comment type="subcellular location">
    <subcellularLocation>
        <location evidence="15">Cell membrane</location>
        <topology evidence="15">Peripheral membrane protein</topology>
        <orientation evidence="15">Cytoplasmic side</orientation>
    </subcellularLocation>
    <subcellularLocation>
        <location evidence="15">Cytoplasm</location>
    </subcellularLocation>
    <subcellularLocation>
        <location evidence="2">Membrane</location>
        <topology evidence="2">Peripheral membrane protein</topology>
    </subcellularLocation>
    <text evidence="15">Distribution is 50-50.</text>
</comment>
<dbReference type="SUPFAM" id="SSF81767">
    <property type="entry name" value="Pre-protein crosslinking domain of SecA"/>
    <property type="match status" value="1"/>
</dbReference>
<evidence type="ECO:0000256" key="4">
    <source>
        <dbReference type="ARBA" id="ARBA00022448"/>
    </source>
</evidence>
<keyword evidence="8 15" id="KW-0547">Nucleotide-binding</keyword>
<evidence type="ECO:0000259" key="18">
    <source>
        <dbReference type="PROSITE" id="PS51194"/>
    </source>
</evidence>
<dbReference type="SUPFAM" id="SSF52540">
    <property type="entry name" value="P-loop containing nucleoside triphosphate hydrolases"/>
    <property type="match status" value="2"/>
</dbReference>
<dbReference type="Proteomes" id="UP000177900">
    <property type="component" value="Unassembled WGS sequence"/>
</dbReference>
<evidence type="ECO:0000256" key="10">
    <source>
        <dbReference type="ARBA" id="ARBA00022840"/>
    </source>
</evidence>
<evidence type="ECO:0000256" key="6">
    <source>
        <dbReference type="ARBA" id="ARBA00022490"/>
    </source>
</evidence>
<comment type="catalytic activity">
    <reaction evidence="15">
        <text>ATP + H2O + cellular proteinSide 1 = ADP + phosphate + cellular proteinSide 2.</text>
        <dbReference type="EC" id="7.4.2.8"/>
    </reaction>
</comment>
<evidence type="ECO:0000256" key="9">
    <source>
        <dbReference type="ARBA" id="ARBA00022833"/>
    </source>
</evidence>
<dbReference type="Gene3D" id="1.10.3060.10">
    <property type="entry name" value="Helical scaffold and wing domains of SecA"/>
    <property type="match status" value="1"/>
</dbReference>
<organism evidence="20 21">
    <name type="scientific">Candidatus Woykebacteria bacterium RIFCSPHIGHO2_01_FULL_39_12</name>
    <dbReference type="NCBI Taxonomy" id="1802599"/>
    <lineage>
        <taxon>Bacteria</taxon>
        <taxon>Candidatus Woykeibacteriota</taxon>
    </lineage>
</organism>
<keyword evidence="4 15" id="KW-0813">Transport</keyword>
<feature type="binding site" evidence="15">
    <location>
        <begin position="103"/>
        <end position="107"/>
    </location>
    <ligand>
        <name>ATP</name>
        <dbReference type="ChEBI" id="CHEBI:30616"/>
    </ligand>
</feature>
<evidence type="ECO:0000256" key="5">
    <source>
        <dbReference type="ARBA" id="ARBA00022475"/>
    </source>
</evidence>
<dbReference type="GO" id="GO:0006605">
    <property type="term" value="P:protein targeting"/>
    <property type="evidence" value="ECO:0007669"/>
    <property type="project" value="UniProtKB-UniRule"/>
</dbReference>
<comment type="cofactor">
    <cofactor evidence="1">
        <name>Zn(2+)</name>
        <dbReference type="ChEBI" id="CHEBI:29105"/>
    </cofactor>
</comment>
<comment type="subunit">
    <text evidence="15">Monomer and homodimer. Part of the essential Sec protein translocation apparatus which comprises SecA, SecYEG and auxiliary proteins SecDF. Other proteins may also be involved.</text>
</comment>
<dbReference type="GO" id="GO:0005886">
    <property type="term" value="C:plasma membrane"/>
    <property type="evidence" value="ECO:0007669"/>
    <property type="project" value="UniProtKB-SubCell"/>
</dbReference>
<keyword evidence="5 15" id="KW-1003">Cell membrane</keyword>
<dbReference type="FunFam" id="3.90.1440.10:FF:000002">
    <property type="entry name" value="Protein translocase subunit SecA"/>
    <property type="match status" value="1"/>
</dbReference>
<dbReference type="GO" id="GO:0065002">
    <property type="term" value="P:intracellular protein transmembrane transport"/>
    <property type="evidence" value="ECO:0007669"/>
    <property type="project" value="UniProtKB-UniRule"/>
</dbReference>
<comment type="similarity">
    <text evidence="3 15">Belongs to the SecA family.</text>
</comment>
<dbReference type="GO" id="GO:0005829">
    <property type="term" value="C:cytosol"/>
    <property type="evidence" value="ECO:0007669"/>
    <property type="project" value="TreeGrafter"/>
</dbReference>
<dbReference type="GO" id="GO:0008564">
    <property type="term" value="F:protein-exporting ATPase activity"/>
    <property type="evidence" value="ECO:0007669"/>
    <property type="project" value="UniProtKB-EC"/>
</dbReference>
<dbReference type="InterPro" id="IPR001650">
    <property type="entry name" value="Helicase_C-like"/>
</dbReference>
<dbReference type="InterPro" id="IPR036266">
    <property type="entry name" value="SecA_Wing/Scaffold_sf"/>
</dbReference>
<keyword evidence="7" id="KW-0479">Metal-binding</keyword>
<dbReference type="Gene3D" id="3.90.1440.10">
    <property type="entry name" value="SecA, preprotein cross-linking domain"/>
    <property type="match status" value="1"/>
</dbReference>
<dbReference type="NCBIfam" id="NF006630">
    <property type="entry name" value="PRK09200.1"/>
    <property type="match status" value="1"/>
</dbReference>
<dbReference type="InterPro" id="IPR036670">
    <property type="entry name" value="SecA_X-link_sf"/>
</dbReference>
<dbReference type="PANTHER" id="PTHR30612">
    <property type="entry name" value="SECA INNER MEMBRANE COMPONENT OF SEC PROTEIN SECRETION SYSTEM"/>
    <property type="match status" value="1"/>
</dbReference>
<dbReference type="EC" id="7.4.2.8" evidence="15"/>
<dbReference type="SMART" id="SM00957">
    <property type="entry name" value="SecA_DEAD"/>
    <property type="match status" value="1"/>
</dbReference>
<dbReference type="GO" id="GO:0031522">
    <property type="term" value="C:cell envelope Sec protein transport complex"/>
    <property type="evidence" value="ECO:0007669"/>
    <property type="project" value="TreeGrafter"/>
</dbReference>
<evidence type="ECO:0000313" key="21">
    <source>
        <dbReference type="Proteomes" id="UP000177900"/>
    </source>
</evidence>
<proteinExistence type="inferred from homology"/>
<dbReference type="EMBL" id="MHCV01000014">
    <property type="protein sequence ID" value="OGY27720.1"/>
    <property type="molecule type" value="Genomic_DNA"/>
</dbReference>
<dbReference type="InterPro" id="IPR004027">
    <property type="entry name" value="SEC_C_motif"/>
</dbReference>
<dbReference type="CDD" id="cd17928">
    <property type="entry name" value="DEXDc_SecA"/>
    <property type="match status" value="1"/>
</dbReference>
<feature type="domain" description="Helicase ATP-binding" evidence="17">
    <location>
        <begin position="87"/>
        <end position="284"/>
    </location>
</feature>
<evidence type="ECO:0000259" key="17">
    <source>
        <dbReference type="PROSITE" id="PS51192"/>
    </source>
</evidence>
<dbReference type="InterPro" id="IPR011115">
    <property type="entry name" value="SecA_DEAD"/>
</dbReference>
<evidence type="ECO:0000256" key="1">
    <source>
        <dbReference type="ARBA" id="ARBA00001947"/>
    </source>
</evidence>
<dbReference type="PANTHER" id="PTHR30612:SF0">
    <property type="entry name" value="CHLOROPLAST PROTEIN-TRANSPORTING ATPASE"/>
    <property type="match status" value="1"/>
</dbReference>
<evidence type="ECO:0000256" key="11">
    <source>
        <dbReference type="ARBA" id="ARBA00022927"/>
    </source>
</evidence>
<evidence type="ECO:0000256" key="12">
    <source>
        <dbReference type="ARBA" id="ARBA00022967"/>
    </source>
</evidence>
<keyword evidence="10 15" id="KW-0067">ATP-binding</keyword>
<keyword evidence="14 15" id="KW-0472">Membrane</keyword>
<dbReference type="PROSITE" id="PS51196">
    <property type="entry name" value="SECA_MOTOR_DEAD"/>
    <property type="match status" value="1"/>
</dbReference>
<dbReference type="GO" id="GO:0046872">
    <property type="term" value="F:metal ion binding"/>
    <property type="evidence" value="ECO:0007669"/>
    <property type="project" value="UniProtKB-KW"/>
</dbReference>
<name>A0A1G1WJY3_9BACT</name>
<dbReference type="PRINTS" id="PR00906">
    <property type="entry name" value="SECA"/>
</dbReference>
<dbReference type="Gene3D" id="3.40.50.300">
    <property type="entry name" value="P-loop containing nucleotide triphosphate hydrolases"/>
    <property type="match status" value="3"/>
</dbReference>
<keyword evidence="11 15" id="KW-0653">Protein transport</keyword>
<sequence length="904" mass="102052">MFKFIGNLLDSNEREIKKFEPITSTINSLEGSTKKLTDKKLREKTSYFRKKIKEGEDLEDLLPEAFATVREAARRTIGQRHFDVQLVGGIVLHQGKIAEMKTGEGKTLVATLPLYLNALTEKGTHLITVNDYLARRDAEWMGPIYHFLGLTVGVINHEQSYVYDPNPQTPEIANEEVIMDPESSLSPESEGLGVGKYLREVSRKEAYQADITYGTNNEFGFDYLRDNMAWEKNHISQRELNYAIVDEVDSILIDEARTPLIISAPAEESTEKYYQFASLVETLNLETDYVLDEKLRTANLTEIGISKIERTLGIDNLYEKDFSTLHLIEQSLKAKTLYHKDQDYVVKDGQVIIVDEFTGRLLPGRRYSEGLHQAIEAKEGVQIQKESKTLATVTFQNYFRLYEKLAGMTGTAATSAEEFHKVYKLEVIVVPTNKPMVRHDFSDAVYKTERAKYEAIAREIEEKHKKGQPVLLGTTSIEKNELISSLLKRKKVTHEVLNAKNHEREAQIIANAGQRGAATIATNIAGRGVDIKLGEGVVKLGGLHIIGTERHEARRIDNQLRGRSGRQGDPGSSRFYASLQDDIMRLFGGDQIANLMNTLRLPEDVPIENTIVSKAIENAQSKVEGHNFDIRKHLVEYDDVLNKQREIVYSKRKKIIEDVENKDSEEGQRKLKEIILNNIDSEIENIVNLSAKEESETDTDKAMAEFATIIPFDESSQKQIKKQVDESSDKEKAIDLFKKLARDVYEAREKQMGPELMAQIEKIILLSTIDTLWTSHLEDISDLREGIGLRGYAARDPLVEYKSEAFNLFESLVNSIDYEVVHRIFKVQLAPQEQQGRPHQHEHATTQTSTSSSEAVSSKIGSTPVEAQPVPSIKKKIGRNDPCPCGSGLKYKKCGLINSPSHKG</sequence>
<evidence type="ECO:0000313" key="20">
    <source>
        <dbReference type="EMBL" id="OGY27720.1"/>
    </source>
</evidence>
<dbReference type="PROSITE" id="PS51192">
    <property type="entry name" value="HELICASE_ATP_BIND_1"/>
    <property type="match status" value="1"/>
</dbReference>
<dbReference type="FunFam" id="3.40.50.300:FF:000429">
    <property type="entry name" value="Preprotein translocase subunit SecA"/>
    <property type="match status" value="1"/>
</dbReference>
<evidence type="ECO:0000256" key="14">
    <source>
        <dbReference type="ARBA" id="ARBA00023136"/>
    </source>
</evidence>
<feature type="binding site" evidence="15">
    <location>
        <position position="530"/>
    </location>
    <ligand>
        <name>ATP</name>
        <dbReference type="ChEBI" id="CHEBI:30616"/>
    </ligand>
</feature>